<proteinExistence type="predicted"/>
<dbReference type="EMBL" id="QKKF02022947">
    <property type="protein sequence ID" value="RZF37869.1"/>
    <property type="molecule type" value="Genomic_DNA"/>
</dbReference>
<name>A0A482WW75_LAOST</name>
<dbReference type="Proteomes" id="UP000291343">
    <property type="component" value="Unassembled WGS sequence"/>
</dbReference>
<protein>
    <submittedName>
        <fullName evidence="1">Uncharacterized protein</fullName>
    </submittedName>
</protein>
<reference evidence="1 2" key="1">
    <citation type="journal article" date="2017" name="Gigascience">
        <title>Genome sequence of the small brown planthopper, Laodelphax striatellus.</title>
        <authorList>
            <person name="Zhu J."/>
            <person name="Jiang F."/>
            <person name="Wang X."/>
            <person name="Yang P."/>
            <person name="Bao Y."/>
            <person name="Zhao W."/>
            <person name="Wang W."/>
            <person name="Lu H."/>
            <person name="Wang Q."/>
            <person name="Cui N."/>
            <person name="Li J."/>
            <person name="Chen X."/>
            <person name="Luo L."/>
            <person name="Yu J."/>
            <person name="Kang L."/>
            <person name="Cui F."/>
        </authorList>
    </citation>
    <scope>NUCLEOTIDE SEQUENCE [LARGE SCALE GENOMIC DNA]</scope>
    <source>
        <strain evidence="1">Lst14</strain>
    </source>
</reference>
<dbReference type="InParanoid" id="A0A482WW75"/>
<sequence>MLCMVSMINWSEKGGVTTHREKRDACDGLCHTVPSALDNTGWVLHHQDRAFRTSELCFGHYAPEENEFAFRFLCPSVECASPQQTPAHMPPASVIKNTLHLFTVLSITCVSVRCGLCYCYT</sequence>
<comment type="caution">
    <text evidence="1">The sequence shown here is derived from an EMBL/GenBank/DDBJ whole genome shotgun (WGS) entry which is preliminary data.</text>
</comment>
<gene>
    <name evidence="1" type="ORF">LSTR_LSTR017367</name>
</gene>
<dbReference type="AlphaFoldDB" id="A0A482WW75"/>
<evidence type="ECO:0000313" key="2">
    <source>
        <dbReference type="Proteomes" id="UP000291343"/>
    </source>
</evidence>
<organism evidence="1 2">
    <name type="scientific">Laodelphax striatellus</name>
    <name type="common">Small brown planthopper</name>
    <name type="synonym">Delphax striatella</name>
    <dbReference type="NCBI Taxonomy" id="195883"/>
    <lineage>
        <taxon>Eukaryota</taxon>
        <taxon>Metazoa</taxon>
        <taxon>Ecdysozoa</taxon>
        <taxon>Arthropoda</taxon>
        <taxon>Hexapoda</taxon>
        <taxon>Insecta</taxon>
        <taxon>Pterygota</taxon>
        <taxon>Neoptera</taxon>
        <taxon>Paraneoptera</taxon>
        <taxon>Hemiptera</taxon>
        <taxon>Auchenorrhyncha</taxon>
        <taxon>Fulgoroidea</taxon>
        <taxon>Delphacidae</taxon>
        <taxon>Criomorphinae</taxon>
        <taxon>Laodelphax</taxon>
    </lineage>
</organism>
<keyword evidence="2" id="KW-1185">Reference proteome</keyword>
<accession>A0A482WW75</accession>
<evidence type="ECO:0000313" key="1">
    <source>
        <dbReference type="EMBL" id="RZF37869.1"/>
    </source>
</evidence>